<dbReference type="Pfam" id="PF16984">
    <property type="entry name" value="Grp7_allergen"/>
    <property type="match status" value="1"/>
</dbReference>
<dbReference type="OrthoDB" id="6412801at2759"/>
<dbReference type="GeneID" id="106670510"/>
<proteinExistence type="predicted"/>
<reference evidence="1" key="1">
    <citation type="submission" date="2022-01" db="UniProtKB">
        <authorList>
            <consortium name="EnsemblMetazoa"/>
        </authorList>
    </citation>
    <scope>IDENTIFICATION</scope>
</reference>
<dbReference type="RefSeq" id="XP_014256433.1">
    <property type="nucleotide sequence ID" value="XM_014400947.2"/>
</dbReference>
<dbReference type="AlphaFoldDB" id="A0A8I6S5Z5"/>
<dbReference type="InterPro" id="IPR038602">
    <property type="entry name" value="Mite_allergen_7_sf"/>
</dbReference>
<dbReference type="PANTHER" id="PTHR11008:SF13">
    <property type="entry name" value="FI04421P"/>
    <property type="match status" value="1"/>
</dbReference>
<sequence length="424" mass="48219">MEEEENGSGISNHIRQIIEHYKQPDPVGLPGIPIPDPMPIPDIKFQQSLVKINLQNVTVHGLSKFRIDQVFSNMAKMQVEAALKYARVEIRGNYTMMPLLGSVRSDKFNISLVGVYFEALALLEVAHLGNLEATDIKMDITFDDMKLDFKNVGFLASLLQGMINALSSFVFDSVKPYILKEVNTNVRADINKILKSLKQTFPNSIPPFDLIVAELRKYVRENDYDPYKIPDYNYNPGIFGVDITNIWISGLATFFRVGNVTVTMSNNTLSTYIHISTRRLHGQCKWEIPGVKKLASPGITSFTIEHMEIETKFNQSLDIRKTPVLEELKLKIGNIQLRMNGLGTFDYLLEFVANFLPNILRYQISDAIETPLKERIQNTLNIIDLENQVDTILNQFDALTYGNNTGDLDFPDVYDDDFFEDISM</sequence>
<dbReference type="InterPro" id="IPR020234">
    <property type="entry name" value="Mite_allergen_group-7"/>
</dbReference>
<accession>A0A8I6S5Z5</accession>
<dbReference type="Gene3D" id="3.15.10.30">
    <property type="entry name" value="Haemolymph juvenile hormone binding protein"/>
    <property type="match status" value="1"/>
</dbReference>
<dbReference type="SMART" id="SM00700">
    <property type="entry name" value="JHBP"/>
    <property type="match status" value="1"/>
</dbReference>
<dbReference type="InterPro" id="IPR038606">
    <property type="entry name" value="To_sf"/>
</dbReference>
<evidence type="ECO:0000313" key="1">
    <source>
        <dbReference type="EnsemblMetazoa" id="XP_014256433.1"/>
    </source>
</evidence>
<name>A0A8I6S5Z5_CIMLE</name>
<dbReference type="PANTHER" id="PTHR11008">
    <property type="entry name" value="PROTEIN TAKEOUT-LIKE PROTEIN"/>
    <property type="match status" value="1"/>
</dbReference>
<dbReference type="InterPro" id="IPR017943">
    <property type="entry name" value="Bactericidal_perm-incr_a/b_dom"/>
</dbReference>
<protein>
    <submittedName>
        <fullName evidence="1">Uncharacterized protein</fullName>
    </submittedName>
</protein>
<dbReference type="EnsemblMetazoa" id="XM_014400947.2">
    <property type="protein sequence ID" value="XP_014256433.1"/>
    <property type="gene ID" value="LOC106670510"/>
</dbReference>
<dbReference type="Pfam" id="PF06585">
    <property type="entry name" value="JHBP"/>
    <property type="match status" value="1"/>
</dbReference>
<dbReference type="Gene3D" id="3.15.10.50">
    <property type="match status" value="1"/>
</dbReference>
<organism evidence="1 2">
    <name type="scientific">Cimex lectularius</name>
    <name type="common">Bed bug</name>
    <name type="synonym">Acanthia lectularia</name>
    <dbReference type="NCBI Taxonomy" id="79782"/>
    <lineage>
        <taxon>Eukaryota</taxon>
        <taxon>Metazoa</taxon>
        <taxon>Ecdysozoa</taxon>
        <taxon>Arthropoda</taxon>
        <taxon>Hexapoda</taxon>
        <taxon>Insecta</taxon>
        <taxon>Pterygota</taxon>
        <taxon>Neoptera</taxon>
        <taxon>Paraneoptera</taxon>
        <taxon>Hemiptera</taxon>
        <taxon>Heteroptera</taxon>
        <taxon>Panheteroptera</taxon>
        <taxon>Cimicomorpha</taxon>
        <taxon>Cimicidae</taxon>
        <taxon>Cimex</taxon>
    </lineage>
</organism>
<dbReference type="GO" id="GO:0008289">
    <property type="term" value="F:lipid binding"/>
    <property type="evidence" value="ECO:0007669"/>
    <property type="project" value="InterPro"/>
</dbReference>
<keyword evidence="2" id="KW-1185">Reference proteome</keyword>
<dbReference type="InterPro" id="IPR010562">
    <property type="entry name" value="Haemolymph_juvenile_hormone-bd"/>
</dbReference>
<evidence type="ECO:0000313" key="2">
    <source>
        <dbReference type="Proteomes" id="UP000494040"/>
    </source>
</evidence>
<dbReference type="SUPFAM" id="SSF55394">
    <property type="entry name" value="Bactericidal permeability-increasing protein, BPI"/>
    <property type="match status" value="1"/>
</dbReference>
<dbReference type="Proteomes" id="UP000494040">
    <property type="component" value="Unassembled WGS sequence"/>
</dbReference>